<comment type="similarity">
    <text evidence="1">Belongs to the peptidase C19 family.</text>
</comment>
<feature type="region of interest" description="Disordered" evidence="2">
    <location>
        <begin position="883"/>
        <end position="920"/>
    </location>
</feature>
<dbReference type="Pfam" id="PF21246">
    <property type="entry name" value="Usp38-like_N"/>
    <property type="match status" value="1"/>
</dbReference>
<organism evidence="4 5">
    <name type="scientific">Gryllus longicercus</name>
    <dbReference type="NCBI Taxonomy" id="2509291"/>
    <lineage>
        <taxon>Eukaryota</taxon>
        <taxon>Metazoa</taxon>
        <taxon>Ecdysozoa</taxon>
        <taxon>Arthropoda</taxon>
        <taxon>Hexapoda</taxon>
        <taxon>Insecta</taxon>
        <taxon>Pterygota</taxon>
        <taxon>Neoptera</taxon>
        <taxon>Polyneoptera</taxon>
        <taxon>Orthoptera</taxon>
        <taxon>Ensifera</taxon>
        <taxon>Gryllidea</taxon>
        <taxon>Grylloidea</taxon>
        <taxon>Gryllidae</taxon>
        <taxon>Gryllinae</taxon>
        <taxon>Gryllus</taxon>
    </lineage>
</organism>
<feature type="compositionally biased region" description="Basic and acidic residues" evidence="2">
    <location>
        <begin position="552"/>
        <end position="563"/>
    </location>
</feature>
<reference evidence="4 5" key="1">
    <citation type="submission" date="2024-03" db="EMBL/GenBank/DDBJ databases">
        <title>The genome assembly and annotation of the cricket Gryllus longicercus Weissman &amp; Gray.</title>
        <authorList>
            <person name="Szrajer S."/>
            <person name="Gray D."/>
            <person name="Ylla G."/>
        </authorList>
    </citation>
    <scope>NUCLEOTIDE SEQUENCE [LARGE SCALE GENOMIC DNA]</scope>
    <source>
        <strain evidence="4">DAG 2021-001</strain>
        <tissue evidence="4">Whole body minus gut</tissue>
    </source>
</reference>
<evidence type="ECO:0000259" key="3">
    <source>
        <dbReference type="PROSITE" id="PS50235"/>
    </source>
</evidence>
<protein>
    <recommendedName>
        <fullName evidence="3">USP domain-containing protein</fullName>
    </recommendedName>
</protein>
<feature type="compositionally biased region" description="Polar residues" evidence="2">
    <location>
        <begin position="612"/>
        <end position="621"/>
    </location>
</feature>
<evidence type="ECO:0000256" key="1">
    <source>
        <dbReference type="ARBA" id="ARBA00009085"/>
    </source>
</evidence>
<dbReference type="GO" id="GO:0005829">
    <property type="term" value="C:cytosol"/>
    <property type="evidence" value="ECO:0007669"/>
    <property type="project" value="TreeGrafter"/>
</dbReference>
<dbReference type="Gene3D" id="3.90.70.10">
    <property type="entry name" value="Cysteine proteinases"/>
    <property type="match status" value="1"/>
</dbReference>
<dbReference type="AlphaFoldDB" id="A0AAN9Z3P4"/>
<dbReference type="InterPro" id="IPR028889">
    <property type="entry name" value="USP"/>
</dbReference>
<comment type="caution">
    <text evidence="4">The sequence shown here is derived from an EMBL/GenBank/DDBJ whole genome shotgun (WGS) entry which is preliminary data.</text>
</comment>
<feature type="compositionally biased region" description="Acidic residues" evidence="2">
    <location>
        <begin position="590"/>
        <end position="600"/>
    </location>
</feature>
<dbReference type="Proteomes" id="UP001378592">
    <property type="component" value="Unassembled WGS sequence"/>
</dbReference>
<dbReference type="InterPro" id="IPR018200">
    <property type="entry name" value="USP_CS"/>
</dbReference>
<dbReference type="InterPro" id="IPR050164">
    <property type="entry name" value="Peptidase_C19"/>
</dbReference>
<dbReference type="GO" id="GO:0004843">
    <property type="term" value="F:cysteine-type deubiquitinase activity"/>
    <property type="evidence" value="ECO:0007669"/>
    <property type="project" value="InterPro"/>
</dbReference>
<proteinExistence type="inferred from homology"/>
<feature type="domain" description="USP" evidence="3">
    <location>
        <begin position="452"/>
        <end position="831"/>
    </location>
</feature>
<dbReference type="GO" id="GO:0016579">
    <property type="term" value="P:protein deubiquitination"/>
    <property type="evidence" value="ECO:0007669"/>
    <property type="project" value="InterPro"/>
</dbReference>
<accession>A0AAN9Z3P4</accession>
<dbReference type="InterPro" id="IPR038765">
    <property type="entry name" value="Papain-like_cys_pep_sf"/>
</dbReference>
<dbReference type="PANTHER" id="PTHR24006">
    <property type="entry name" value="UBIQUITIN CARBOXYL-TERMINAL HYDROLASE"/>
    <property type="match status" value="1"/>
</dbReference>
<dbReference type="Pfam" id="PF00443">
    <property type="entry name" value="UCH"/>
    <property type="match status" value="1"/>
</dbReference>
<dbReference type="PANTHER" id="PTHR24006:SF908">
    <property type="entry name" value="DEUBIQUITINATING APOPTOTIC INHIBITOR, ISOFORM A"/>
    <property type="match status" value="1"/>
</dbReference>
<sequence length="920" mass="102780">MAIIEGRESSNLVSLLCTIRRILVSALSDVDKERLIENTFMNYSQLNIQECVELVALAFSMILSDNMEGKNSAGWCILRSLEHSQQSILADVIDVSVVESLFTDYFNSPNVGEVPSLVSWCLKNGVTPVLEPIVREHVVEFLRHAHCRNSLAGSDLLSSMAVMLENHLACIPSGPVQLTELCQAMIRKLATLEMPRDSAGVALFISNIRNVEKLLKVIADHTSDRRQLSAMYLRILYATVSDSVKYPDPSPALATILQVVDVDIINGSVQSILSDQSDNESIIRLMTMLCGWLVKWPRANHVNRWILSLISKLEEENRTDILQAVVELNIESLFNALLLPTMRPGVLPVVLRLLPVHCASAEVFHKIVPRIPIVILQLRREKNNPVSCDDLRAVLNITAQCMHVFPGHRQLYEPVIRVHEACWQDKSFAGSPTSNAMSSLWRLSPPPPAARCGLHNLGNTCYMNSVLQALFMTHKFCTAVLDSEMSDRYQPVLCGLQRLFALLLHSRRPAISAEDLLNLTRPPGFSPGHQQDSSEFLIYLLDVLHEQEKNLRNQKGSEKENADQGHSSSSSAQDDGPSASSAIAEAGVPMDEDEDDEDDVPGAVGGAPAVNSVVNTTNSLGQRVDQDQRDRDTIVRRTFSGKWQIKIQCLTCRSESSHTDPFIDLQVCFPEDQAGSDSHPLELQALIQALFSPEKLSGDNSYHCEKCRSLQEGVRVLRVVEPPEYLILILKHFQYNPVTRQRMKLMHKVHYTETLEIPLASNAQNVARYRLYAAVVHSGRSVDAGHYYTFTRDAEDTWLRMDDETVSLSNSEQLNLLRPPETPYMLFYCGSGGTLQPSVGSPEQIPLSNLKPGLAQLVMSDNAAFLQEERNRKARMIQNKVLDRRYRTDDDDDDDDENNHPGSSCGGQVAMNPPSNRFVY</sequence>
<gene>
    <name evidence="4" type="ORF">R5R35_011952</name>
</gene>
<dbReference type="EMBL" id="JAZDUA010000299">
    <property type="protein sequence ID" value="KAK7861779.1"/>
    <property type="molecule type" value="Genomic_DNA"/>
</dbReference>
<name>A0AAN9Z3P4_9ORTH</name>
<keyword evidence="5" id="KW-1185">Reference proteome</keyword>
<feature type="compositionally biased region" description="Low complexity" evidence="2">
    <location>
        <begin position="564"/>
        <end position="582"/>
    </location>
</feature>
<evidence type="ECO:0000256" key="2">
    <source>
        <dbReference type="SAM" id="MobiDB-lite"/>
    </source>
</evidence>
<dbReference type="GO" id="GO:0005634">
    <property type="term" value="C:nucleus"/>
    <property type="evidence" value="ECO:0007669"/>
    <property type="project" value="TreeGrafter"/>
</dbReference>
<dbReference type="InterPro" id="IPR001394">
    <property type="entry name" value="Peptidase_C19_UCH"/>
</dbReference>
<feature type="region of interest" description="Disordered" evidence="2">
    <location>
        <begin position="552"/>
        <end position="629"/>
    </location>
</feature>
<evidence type="ECO:0000313" key="4">
    <source>
        <dbReference type="EMBL" id="KAK7861779.1"/>
    </source>
</evidence>
<dbReference type="InterPro" id="IPR049407">
    <property type="entry name" value="Usp38-like_N"/>
</dbReference>
<dbReference type="PROSITE" id="PS50235">
    <property type="entry name" value="USP_3"/>
    <property type="match status" value="1"/>
</dbReference>
<dbReference type="PROSITE" id="PS00972">
    <property type="entry name" value="USP_1"/>
    <property type="match status" value="1"/>
</dbReference>
<evidence type="ECO:0000313" key="5">
    <source>
        <dbReference type="Proteomes" id="UP001378592"/>
    </source>
</evidence>
<dbReference type="SUPFAM" id="SSF54001">
    <property type="entry name" value="Cysteine proteinases"/>
    <property type="match status" value="1"/>
</dbReference>